<evidence type="ECO:0000256" key="2">
    <source>
        <dbReference type="ARBA" id="ARBA00022884"/>
    </source>
</evidence>
<dbReference type="RefSeq" id="WP_110612296.1">
    <property type="nucleotide sequence ID" value="NZ_PDOD01000007.1"/>
</dbReference>
<dbReference type="GO" id="GO:0003735">
    <property type="term" value="F:structural constituent of ribosome"/>
    <property type="evidence" value="ECO:0007669"/>
    <property type="project" value="InterPro"/>
</dbReference>
<accession>A0A323T6I9</accession>
<dbReference type="InterPro" id="IPR020930">
    <property type="entry name" value="Ribosomal_uL5_bac-type"/>
</dbReference>
<sequence>MATVLQAAVREDLRGSRLSKIRAAGNIPAVVYGKAFGNKPIAVEEIAFIKTLREEGKTGVFKIDIDGAKTDVMIYDMQYDSIKNQVVHVDFYAADMKAEMDADVPVQTTGESVGVKDGGVLQQAVYELSVRALPADLPDSIEVDVSELDVNDSLQVKDLKSGAKFEFNNDPEEVVVAIVPPDEEPEEPAVDEDAEPELVDGDPDAEAEKSGSDEEKAKEDE</sequence>
<evidence type="ECO:0000313" key="10">
    <source>
        <dbReference type="Proteomes" id="UP000248214"/>
    </source>
</evidence>
<protein>
    <recommendedName>
        <fullName evidence="5">Large ribosomal subunit protein bL25</fullName>
    </recommendedName>
    <alternativeName>
        <fullName evidence="5">General stress protein CTC</fullName>
    </alternativeName>
</protein>
<keyword evidence="10" id="KW-1185">Reference proteome</keyword>
<feature type="domain" description="Large ribosomal subunit protein bL25 L25" evidence="7">
    <location>
        <begin position="5"/>
        <end position="91"/>
    </location>
</feature>
<reference evidence="9 10" key="1">
    <citation type="submission" date="2017-10" db="EMBL/GenBank/DDBJ databases">
        <title>Bacillus sp. nov., a halophilic bacterium isolated from a Keqin Lake.</title>
        <authorList>
            <person name="Wang H."/>
        </authorList>
    </citation>
    <scope>NUCLEOTIDE SEQUENCE [LARGE SCALE GENOMIC DNA]</scope>
    <source>
        <strain evidence="9 10">KQ-12</strain>
    </source>
</reference>
<evidence type="ECO:0000256" key="5">
    <source>
        <dbReference type="HAMAP-Rule" id="MF_01334"/>
    </source>
</evidence>
<dbReference type="InterPro" id="IPR029751">
    <property type="entry name" value="Ribosomal_L25_dom"/>
</dbReference>
<comment type="similarity">
    <text evidence="5">Belongs to the bacterial ribosomal protein bL25 family. CTC subfamily.</text>
</comment>
<dbReference type="Proteomes" id="UP000248214">
    <property type="component" value="Unassembled WGS sequence"/>
</dbReference>
<evidence type="ECO:0000313" key="9">
    <source>
        <dbReference type="EMBL" id="PYZ91549.1"/>
    </source>
</evidence>
<proteinExistence type="inferred from homology"/>
<evidence type="ECO:0000256" key="1">
    <source>
        <dbReference type="ARBA" id="ARBA00022730"/>
    </source>
</evidence>
<evidence type="ECO:0000256" key="3">
    <source>
        <dbReference type="ARBA" id="ARBA00022980"/>
    </source>
</evidence>
<dbReference type="GO" id="GO:0022625">
    <property type="term" value="C:cytosolic large ribosomal subunit"/>
    <property type="evidence" value="ECO:0007669"/>
    <property type="project" value="TreeGrafter"/>
</dbReference>
<dbReference type="InterPro" id="IPR011035">
    <property type="entry name" value="Ribosomal_bL25/Gln-tRNA_synth"/>
</dbReference>
<evidence type="ECO:0000256" key="6">
    <source>
        <dbReference type="SAM" id="MobiDB-lite"/>
    </source>
</evidence>
<dbReference type="NCBIfam" id="NF004133">
    <property type="entry name" value="PRK05618.2-4"/>
    <property type="match status" value="1"/>
</dbReference>
<keyword evidence="3 5" id="KW-0689">Ribosomal protein</keyword>
<feature type="domain" description="Large ribosomal subunit protein bL25 beta" evidence="8">
    <location>
        <begin position="100"/>
        <end position="181"/>
    </location>
</feature>
<dbReference type="OrthoDB" id="9790002at2"/>
<dbReference type="Pfam" id="PF14693">
    <property type="entry name" value="Ribosomal_TL5_C"/>
    <property type="match status" value="1"/>
</dbReference>
<comment type="subunit">
    <text evidence="5">Part of the 50S ribosomal subunit; part of the 5S rRNA/L5/L18/L25 subcomplex. Contacts the 5S rRNA. Binds to the 5S rRNA independently of L5 and L18.</text>
</comment>
<evidence type="ECO:0000259" key="8">
    <source>
        <dbReference type="Pfam" id="PF14693"/>
    </source>
</evidence>
<comment type="function">
    <text evidence="5">This is one of the proteins that binds to the 5S RNA in the ribosome where it forms part of the central protuberance.</text>
</comment>
<dbReference type="Pfam" id="PF01386">
    <property type="entry name" value="Ribosomal_L25p"/>
    <property type="match status" value="1"/>
</dbReference>
<dbReference type="InterPro" id="IPR001021">
    <property type="entry name" value="Ribosomal_bL25_long"/>
</dbReference>
<dbReference type="GO" id="GO:0006412">
    <property type="term" value="P:translation"/>
    <property type="evidence" value="ECO:0007669"/>
    <property type="project" value="UniProtKB-UniRule"/>
</dbReference>
<dbReference type="GO" id="GO:0008097">
    <property type="term" value="F:5S rRNA binding"/>
    <property type="evidence" value="ECO:0007669"/>
    <property type="project" value="InterPro"/>
</dbReference>
<dbReference type="Gene3D" id="2.170.120.20">
    <property type="entry name" value="Ribosomal protein L25, beta domain"/>
    <property type="match status" value="1"/>
</dbReference>
<dbReference type="CDD" id="cd00495">
    <property type="entry name" value="Ribosomal_L25_TL5_CTC"/>
    <property type="match status" value="1"/>
</dbReference>
<dbReference type="InterPro" id="IPR020056">
    <property type="entry name" value="Rbsml_bL25/Gln-tRNA_synth_N"/>
</dbReference>
<dbReference type="HAMAP" id="MF_01334">
    <property type="entry name" value="Ribosomal_bL25_CTC"/>
    <property type="match status" value="1"/>
</dbReference>
<gene>
    <name evidence="5" type="primary">rplY</name>
    <name evidence="5" type="synonym">ctc</name>
    <name evidence="9" type="ORF">CR194_19655</name>
</gene>
<name>A0A323T6I9_9BACI</name>
<feature type="compositionally biased region" description="Acidic residues" evidence="6">
    <location>
        <begin position="181"/>
        <end position="205"/>
    </location>
</feature>
<feature type="region of interest" description="Disordered" evidence="6">
    <location>
        <begin position="180"/>
        <end position="221"/>
    </location>
</feature>
<evidence type="ECO:0000259" key="7">
    <source>
        <dbReference type="Pfam" id="PF01386"/>
    </source>
</evidence>
<dbReference type="SUPFAM" id="SSF50715">
    <property type="entry name" value="Ribosomal protein L25-like"/>
    <property type="match status" value="1"/>
</dbReference>
<evidence type="ECO:0000256" key="4">
    <source>
        <dbReference type="ARBA" id="ARBA00023274"/>
    </source>
</evidence>
<dbReference type="EMBL" id="PDOD01000007">
    <property type="protein sequence ID" value="PYZ91549.1"/>
    <property type="molecule type" value="Genomic_DNA"/>
</dbReference>
<dbReference type="PANTHER" id="PTHR33284:SF1">
    <property type="entry name" value="RIBOSOMAL PROTEIN L25_GLN-TRNA SYNTHETASE, ANTI-CODON-BINDING DOMAIN-CONTAINING PROTEIN"/>
    <property type="match status" value="1"/>
</dbReference>
<dbReference type="AlphaFoldDB" id="A0A323T6I9"/>
<dbReference type="NCBIfam" id="TIGR00731">
    <property type="entry name" value="bL25_bact_ctc"/>
    <property type="match status" value="1"/>
</dbReference>
<feature type="compositionally biased region" description="Basic and acidic residues" evidence="6">
    <location>
        <begin position="206"/>
        <end position="221"/>
    </location>
</feature>
<comment type="caution">
    <text evidence="9">The sequence shown here is derived from an EMBL/GenBank/DDBJ whole genome shotgun (WGS) entry which is preliminary data.</text>
</comment>
<keyword evidence="1 5" id="KW-0699">rRNA-binding</keyword>
<keyword evidence="4 5" id="KW-0687">Ribonucleoprotein</keyword>
<organism evidence="9 10">
    <name type="scientific">Salipaludibacillus keqinensis</name>
    <dbReference type="NCBI Taxonomy" id="2045207"/>
    <lineage>
        <taxon>Bacteria</taxon>
        <taxon>Bacillati</taxon>
        <taxon>Bacillota</taxon>
        <taxon>Bacilli</taxon>
        <taxon>Bacillales</taxon>
        <taxon>Bacillaceae</taxon>
    </lineage>
</organism>
<dbReference type="InterPro" id="IPR037121">
    <property type="entry name" value="Ribosomal_bL25_C"/>
</dbReference>
<dbReference type="Gene3D" id="2.40.240.10">
    <property type="entry name" value="Ribosomal Protein L25, Chain P"/>
    <property type="match status" value="1"/>
</dbReference>
<keyword evidence="2 5" id="KW-0694">RNA-binding</keyword>
<dbReference type="InterPro" id="IPR020057">
    <property type="entry name" value="Ribosomal_bL25_b-dom"/>
</dbReference>
<dbReference type="PANTHER" id="PTHR33284">
    <property type="entry name" value="RIBOSOMAL PROTEIN L25/GLN-TRNA SYNTHETASE, ANTI-CODON-BINDING DOMAIN-CONTAINING PROTEIN"/>
    <property type="match status" value="1"/>
</dbReference>